<evidence type="ECO:0000256" key="1">
    <source>
        <dbReference type="ARBA" id="ARBA00022448"/>
    </source>
</evidence>
<dbReference type="SMART" id="SM00382">
    <property type="entry name" value="AAA"/>
    <property type="match status" value="1"/>
</dbReference>
<protein>
    <submittedName>
        <fullName evidence="5">ABC transporter ATP-binding protein</fullName>
    </submittedName>
</protein>
<dbReference type="InterPro" id="IPR050763">
    <property type="entry name" value="ABC_transporter_ATP-binding"/>
</dbReference>
<keyword evidence="2" id="KW-0547">Nucleotide-binding</keyword>
<evidence type="ECO:0000313" key="5">
    <source>
        <dbReference type="EMBL" id="GLP95638.1"/>
    </source>
</evidence>
<keyword evidence="3 5" id="KW-0067">ATP-binding</keyword>
<dbReference type="Proteomes" id="UP001161422">
    <property type="component" value="Unassembled WGS sequence"/>
</dbReference>
<dbReference type="CDD" id="cd03230">
    <property type="entry name" value="ABC_DR_subfamily_A"/>
    <property type="match status" value="1"/>
</dbReference>
<evidence type="ECO:0000256" key="2">
    <source>
        <dbReference type="ARBA" id="ARBA00022741"/>
    </source>
</evidence>
<dbReference type="Pfam" id="PF00005">
    <property type="entry name" value="ABC_tran"/>
    <property type="match status" value="1"/>
</dbReference>
<evidence type="ECO:0000259" key="4">
    <source>
        <dbReference type="PROSITE" id="PS50893"/>
    </source>
</evidence>
<organism evidence="5 6">
    <name type="scientific">Paraferrimonas sedimenticola</name>
    <dbReference type="NCBI Taxonomy" id="375674"/>
    <lineage>
        <taxon>Bacteria</taxon>
        <taxon>Pseudomonadati</taxon>
        <taxon>Pseudomonadota</taxon>
        <taxon>Gammaproteobacteria</taxon>
        <taxon>Alteromonadales</taxon>
        <taxon>Ferrimonadaceae</taxon>
        <taxon>Paraferrimonas</taxon>
    </lineage>
</organism>
<dbReference type="RefSeq" id="WP_095505631.1">
    <property type="nucleotide sequence ID" value="NZ_BSNC01000003.1"/>
</dbReference>
<reference evidence="5" key="1">
    <citation type="journal article" date="2014" name="Int. J. Syst. Evol. Microbiol.">
        <title>Complete genome sequence of Corynebacterium casei LMG S-19264T (=DSM 44701T), isolated from a smear-ripened cheese.</title>
        <authorList>
            <consortium name="US DOE Joint Genome Institute (JGI-PGF)"/>
            <person name="Walter F."/>
            <person name="Albersmeier A."/>
            <person name="Kalinowski J."/>
            <person name="Ruckert C."/>
        </authorList>
    </citation>
    <scope>NUCLEOTIDE SEQUENCE</scope>
    <source>
        <strain evidence="5">NBRC 101628</strain>
    </source>
</reference>
<evidence type="ECO:0000256" key="3">
    <source>
        <dbReference type="ARBA" id="ARBA00022840"/>
    </source>
</evidence>
<accession>A0AA37W0M6</accession>
<feature type="domain" description="ABC transporter" evidence="4">
    <location>
        <begin position="9"/>
        <end position="240"/>
    </location>
</feature>
<gene>
    <name evidence="5" type="ORF">GCM10007895_09440</name>
</gene>
<evidence type="ECO:0000313" key="6">
    <source>
        <dbReference type="Proteomes" id="UP001161422"/>
    </source>
</evidence>
<dbReference type="PANTHER" id="PTHR42711:SF15">
    <property type="entry name" value="ABC-TYPE MULTIDRUG TRANSPORT SYSTEM, ATPASE COMPONENT"/>
    <property type="match status" value="1"/>
</dbReference>
<sequence length="311" mass="34583">MTQESPLALEIKGLTKTYAGGVQALKGIDLSVEQGDFYALLGPNGAGKSTTIGIISSLVHRGEGSVKVFGHDLADELELAKQCIGLVPQEFNFNQFEKVLQIVVNQAGYYGVPRKLAYERAEHYLSQLDLWEKRDSRARELSGGMKRRLMIARALMHQPKLLILDEPTAGVDIELRRSMWDFLRKINGEGVTIILTTHYLEEAEMLCRNIGIIDKGTLVENTSMKSLLAKLHLETFVLDISANSEFELTSCPWRRVDEHSIEIDVEKDQGLNPVFAELTEKGVQVLSMRNKANRLEELFVGLVEAGKGGAA</sequence>
<dbReference type="InterPro" id="IPR003593">
    <property type="entry name" value="AAA+_ATPase"/>
</dbReference>
<dbReference type="PROSITE" id="PS50893">
    <property type="entry name" value="ABC_TRANSPORTER_2"/>
    <property type="match status" value="1"/>
</dbReference>
<dbReference type="PROSITE" id="PS00211">
    <property type="entry name" value="ABC_TRANSPORTER_1"/>
    <property type="match status" value="1"/>
</dbReference>
<dbReference type="AlphaFoldDB" id="A0AA37W0M6"/>
<dbReference type="GO" id="GO:0016887">
    <property type="term" value="F:ATP hydrolysis activity"/>
    <property type="evidence" value="ECO:0007669"/>
    <property type="project" value="InterPro"/>
</dbReference>
<name>A0AA37W0M6_9GAMM</name>
<dbReference type="PANTHER" id="PTHR42711">
    <property type="entry name" value="ABC TRANSPORTER ATP-BINDING PROTEIN"/>
    <property type="match status" value="1"/>
</dbReference>
<dbReference type="EMBL" id="BSNC01000003">
    <property type="protein sequence ID" value="GLP95638.1"/>
    <property type="molecule type" value="Genomic_DNA"/>
</dbReference>
<dbReference type="GO" id="GO:0005524">
    <property type="term" value="F:ATP binding"/>
    <property type="evidence" value="ECO:0007669"/>
    <property type="project" value="UniProtKB-KW"/>
</dbReference>
<comment type="caution">
    <text evidence="5">The sequence shown here is derived from an EMBL/GenBank/DDBJ whole genome shotgun (WGS) entry which is preliminary data.</text>
</comment>
<keyword evidence="6" id="KW-1185">Reference proteome</keyword>
<dbReference type="InterPro" id="IPR017871">
    <property type="entry name" value="ABC_transporter-like_CS"/>
</dbReference>
<dbReference type="Gene3D" id="3.40.50.300">
    <property type="entry name" value="P-loop containing nucleotide triphosphate hydrolases"/>
    <property type="match status" value="1"/>
</dbReference>
<dbReference type="InterPro" id="IPR027417">
    <property type="entry name" value="P-loop_NTPase"/>
</dbReference>
<proteinExistence type="predicted"/>
<dbReference type="SUPFAM" id="SSF52540">
    <property type="entry name" value="P-loop containing nucleoside triphosphate hydrolases"/>
    <property type="match status" value="1"/>
</dbReference>
<dbReference type="InterPro" id="IPR003439">
    <property type="entry name" value="ABC_transporter-like_ATP-bd"/>
</dbReference>
<reference evidence="5" key="2">
    <citation type="submission" date="2023-01" db="EMBL/GenBank/DDBJ databases">
        <title>Draft genome sequence of Paraferrimonas sedimenticola strain NBRC 101628.</title>
        <authorList>
            <person name="Sun Q."/>
            <person name="Mori K."/>
        </authorList>
    </citation>
    <scope>NUCLEOTIDE SEQUENCE</scope>
    <source>
        <strain evidence="5">NBRC 101628</strain>
    </source>
</reference>
<keyword evidence="1" id="KW-0813">Transport</keyword>